<dbReference type="CDD" id="cd01715">
    <property type="entry name" value="ETF_alpha"/>
    <property type="match status" value="1"/>
</dbReference>
<organism evidence="7 8">
    <name type="scientific">Veillonella magna</name>
    <dbReference type="NCBI Taxonomy" id="464322"/>
    <lineage>
        <taxon>Bacteria</taxon>
        <taxon>Bacillati</taxon>
        <taxon>Bacillota</taxon>
        <taxon>Negativicutes</taxon>
        <taxon>Veillonellales</taxon>
        <taxon>Veillonellaceae</taxon>
        <taxon>Veillonella</taxon>
    </lineage>
</organism>
<proteinExistence type="inferred from homology"/>
<gene>
    <name evidence="7" type="ORF">H6A01_04580</name>
</gene>
<keyword evidence="8" id="KW-1185">Reference proteome</keyword>
<dbReference type="Proteomes" id="UP000707138">
    <property type="component" value="Unassembled WGS sequence"/>
</dbReference>
<sequence length="354" mass="38065">MFEEYKGVYVIADCFEGQVRGVTYELIGQARLIADQLGEKVHTLVLGEAVAATAPSMIAHGSDVVHVFEHPLLGRYTTDGYTKVITDFFADHKPNVILIGATNDGRDLAPRISGRMKNGVVADCTILTVDTKDGLVEWTRPALGGNILAEIICPEHRPQMGSVRPNVFKKPEPDETRQGEICKEPVQLADGDIRNRFVEMIHIDKGDVNIEDAEIVVAGGRGMGNQANFAKLQELADVLGGVVGVTRPIVEKGWFDLSRQIGQTGKTIAPKLYLAFGISGAIQHTAGITGAEVIVAVNNDPEAPIFNVCDYGIVGDALQVIDEMIRQCKRIKANGGDAAAALVQTQQVPSADEA</sequence>
<dbReference type="Pfam" id="PF00766">
    <property type="entry name" value="ETF_alpha"/>
    <property type="match status" value="1"/>
</dbReference>
<evidence type="ECO:0000256" key="5">
    <source>
        <dbReference type="ARBA" id="ARBA00022982"/>
    </source>
</evidence>
<dbReference type="SUPFAM" id="SSF52467">
    <property type="entry name" value="DHS-like NAD/FAD-binding domain"/>
    <property type="match status" value="1"/>
</dbReference>
<reference evidence="7 8" key="1">
    <citation type="journal article" date="2021" name="Sci. Rep.">
        <title>The distribution of antibiotic resistance genes in chicken gut microbiota commensals.</title>
        <authorList>
            <person name="Juricova H."/>
            <person name="Matiasovicova J."/>
            <person name="Kubasova T."/>
            <person name="Cejkova D."/>
            <person name="Rychlik I."/>
        </authorList>
    </citation>
    <scope>NUCLEOTIDE SEQUENCE [LARGE SCALE GENOMIC DNA]</scope>
    <source>
        <strain evidence="7 8">An537</strain>
    </source>
</reference>
<dbReference type="InterPro" id="IPR029035">
    <property type="entry name" value="DHS-like_NAD/FAD-binding_dom"/>
</dbReference>
<dbReference type="InterPro" id="IPR018206">
    <property type="entry name" value="ETF_asu_C_CS"/>
</dbReference>
<dbReference type="EMBL" id="JACJLA010000006">
    <property type="protein sequence ID" value="MBM6912599.1"/>
    <property type="molecule type" value="Genomic_DNA"/>
</dbReference>
<evidence type="ECO:0000256" key="4">
    <source>
        <dbReference type="ARBA" id="ARBA00022827"/>
    </source>
</evidence>
<name>A0ABS2GEL9_9FIRM</name>
<dbReference type="InterPro" id="IPR014731">
    <property type="entry name" value="ETF_asu_C"/>
</dbReference>
<dbReference type="Pfam" id="PF01012">
    <property type="entry name" value="ETF"/>
    <property type="match status" value="1"/>
</dbReference>
<dbReference type="PROSITE" id="PS00696">
    <property type="entry name" value="ETF_ALPHA"/>
    <property type="match status" value="1"/>
</dbReference>
<evidence type="ECO:0000313" key="8">
    <source>
        <dbReference type="Proteomes" id="UP000707138"/>
    </source>
</evidence>
<evidence type="ECO:0000313" key="7">
    <source>
        <dbReference type="EMBL" id="MBM6912599.1"/>
    </source>
</evidence>
<dbReference type="InterPro" id="IPR033947">
    <property type="entry name" value="ETF_alpha_N"/>
</dbReference>
<dbReference type="Gene3D" id="3.40.50.1220">
    <property type="entry name" value="TPP-binding domain"/>
    <property type="match status" value="1"/>
</dbReference>
<keyword evidence="4" id="KW-0274">FAD</keyword>
<keyword evidence="3" id="KW-0285">Flavoprotein</keyword>
<dbReference type="InterPro" id="IPR014730">
    <property type="entry name" value="ETF_a/b_N"/>
</dbReference>
<dbReference type="SMART" id="SM00893">
    <property type="entry name" value="ETF"/>
    <property type="match status" value="1"/>
</dbReference>
<comment type="similarity">
    <text evidence="1">Belongs to the ETF alpha-subunit/FixB family.</text>
</comment>
<dbReference type="PANTHER" id="PTHR43153">
    <property type="entry name" value="ELECTRON TRANSFER FLAVOPROTEIN ALPHA"/>
    <property type="match status" value="1"/>
</dbReference>
<dbReference type="InterPro" id="IPR014729">
    <property type="entry name" value="Rossmann-like_a/b/a_fold"/>
</dbReference>
<dbReference type="SUPFAM" id="SSF52402">
    <property type="entry name" value="Adenine nucleotide alpha hydrolases-like"/>
    <property type="match status" value="1"/>
</dbReference>
<dbReference type="Gene3D" id="3.40.50.620">
    <property type="entry name" value="HUPs"/>
    <property type="match status" value="1"/>
</dbReference>
<dbReference type="InterPro" id="IPR001308">
    <property type="entry name" value="ETF_a/FixB"/>
</dbReference>
<protein>
    <submittedName>
        <fullName evidence="7">Electron transfer flavoprotein subunit alpha/FixB family protein</fullName>
    </submittedName>
</protein>
<keyword evidence="5" id="KW-0249">Electron transport</keyword>
<evidence type="ECO:0000256" key="2">
    <source>
        <dbReference type="ARBA" id="ARBA00022448"/>
    </source>
</evidence>
<comment type="caution">
    <text evidence="7">The sequence shown here is derived from an EMBL/GenBank/DDBJ whole genome shotgun (WGS) entry which is preliminary data.</text>
</comment>
<evidence type="ECO:0000256" key="3">
    <source>
        <dbReference type="ARBA" id="ARBA00022630"/>
    </source>
</evidence>
<feature type="domain" description="Electron transfer flavoprotein alpha/beta-subunit N-terminal" evidence="6">
    <location>
        <begin position="8"/>
        <end position="197"/>
    </location>
</feature>
<evidence type="ECO:0000259" key="6">
    <source>
        <dbReference type="SMART" id="SM00893"/>
    </source>
</evidence>
<accession>A0ABS2GEL9</accession>
<dbReference type="RefSeq" id="WP_205087695.1">
    <property type="nucleotide sequence ID" value="NZ_JACJLA010000006.1"/>
</dbReference>
<keyword evidence="2" id="KW-0813">Transport</keyword>
<dbReference type="PANTHER" id="PTHR43153:SF1">
    <property type="entry name" value="ELECTRON TRANSFER FLAVOPROTEIN SUBUNIT ALPHA, MITOCHONDRIAL"/>
    <property type="match status" value="1"/>
</dbReference>
<dbReference type="PIRSF" id="PIRSF000089">
    <property type="entry name" value="Electra_flavoP_a"/>
    <property type="match status" value="1"/>
</dbReference>
<evidence type="ECO:0000256" key="1">
    <source>
        <dbReference type="ARBA" id="ARBA00005817"/>
    </source>
</evidence>